<keyword evidence="2" id="KW-1185">Reference proteome</keyword>
<dbReference type="PANTHER" id="PTHR38471:SF2">
    <property type="entry name" value="FOUR HELIX BUNDLE PROTEIN"/>
    <property type="match status" value="1"/>
</dbReference>
<accession>A0A2N3IER1</accession>
<dbReference type="Gene3D" id="1.20.1440.60">
    <property type="entry name" value="23S rRNA-intervening sequence"/>
    <property type="match status" value="1"/>
</dbReference>
<evidence type="ECO:0000313" key="1">
    <source>
        <dbReference type="EMBL" id="PKQ68743.1"/>
    </source>
</evidence>
<dbReference type="SUPFAM" id="SSF158446">
    <property type="entry name" value="IVS-encoded protein-like"/>
    <property type="match status" value="1"/>
</dbReference>
<dbReference type="EMBL" id="MVDE01000003">
    <property type="protein sequence ID" value="PKQ68743.1"/>
    <property type="molecule type" value="Genomic_DNA"/>
</dbReference>
<dbReference type="Proteomes" id="UP000233618">
    <property type="component" value="Unassembled WGS sequence"/>
</dbReference>
<sequence>MVKTHKDLEVWNKAIDFVTAIYSVSSKFPKSELYGLTSQIRRASISIPSNIAEGACRNHKAEFIQFLYISLSSAAEVDTQLIIAGNLTFIEKESQQKLLSELNTISKMLQGLIKSIKK</sequence>
<comment type="caution">
    <text evidence="1">The sequence shown here is derived from an EMBL/GenBank/DDBJ whole genome shotgun (WGS) entry which is preliminary data.</text>
</comment>
<gene>
    <name evidence="1" type="ORF">BZG01_03230</name>
</gene>
<proteinExistence type="predicted"/>
<dbReference type="AlphaFoldDB" id="A0A2N3IER1"/>
<dbReference type="InterPro" id="IPR012657">
    <property type="entry name" value="23S_rRNA-intervening_sequence"/>
</dbReference>
<dbReference type="NCBIfam" id="TIGR02436">
    <property type="entry name" value="four helix bundle protein"/>
    <property type="match status" value="1"/>
</dbReference>
<dbReference type="PANTHER" id="PTHR38471">
    <property type="entry name" value="FOUR HELIX BUNDLE PROTEIN"/>
    <property type="match status" value="1"/>
</dbReference>
<organism evidence="1 2">
    <name type="scientific">Labilibaculum manganireducens</name>
    <dbReference type="NCBI Taxonomy" id="1940525"/>
    <lineage>
        <taxon>Bacteria</taxon>
        <taxon>Pseudomonadati</taxon>
        <taxon>Bacteroidota</taxon>
        <taxon>Bacteroidia</taxon>
        <taxon>Marinilabiliales</taxon>
        <taxon>Marinifilaceae</taxon>
        <taxon>Labilibaculum</taxon>
    </lineage>
</organism>
<dbReference type="Pfam" id="PF05635">
    <property type="entry name" value="23S_rRNA_IVP"/>
    <property type="match status" value="1"/>
</dbReference>
<dbReference type="InterPro" id="IPR036583">
    <property type="entry name" value="23S_rRNA_IVS_sf"/>
</dbReference>
<dbReference type="NCBIfam" id="NF008911">
    <property type="entry name" value="PRK12275.1-2"/>
    <property type="match status" value="1"/>
</dbReference>
<dbReference type="RefSeq" id="WP_101308392.1">
    <property type="nucleotide sequence ID" value="NZ_MVDE01000003.1"/>
</dbReference>
<reference evidence="1 2" key="1">
    <citation type="journal article" date="2017" name="Front. Microbiol.">
        <title>Labilibaculum manganireducens gen. nov., sp. nov. and Labilibaculum filiforme sp. nov., Novel Bacteroidetes Isolated from Subsurface Sediments of the Baltic Sea.</title>
        <authorList>
            <person name="Vandieken V."/>
            <person name="Marshall I.P."/>
            <person name="Niemann H."/>
            <person name="Engelen B."/>
            <person name="Cypionka H."/>
        </authorList>
    </citation>
    <scope>NUCLEOTIDE SEQUENCE [LARGE SCALE GENOMIC DNA]</scope>
    <source>
        <strain evidence="1 2">59.10-2M</strain>
    </source>
</reference>
<dbReference type="CDD" id="cd16377">
    <property type="entry name" value="23S_rRNA_IVP_like"/>
    <property type="match status" value="1"/>
</dbReference>
<protein>
    <submittedName>
        <fullName evidence="1">Four helix bundle protein</fullName>
    </submittedName>
</protein>
<evidence type="ECO:0000313" key="2">
    <source>
        <dbReference type="Proteomes" id="UP000233618"/>
    </source>
</evidence>
<name>A0A2N3IER1_9BACT</name>